<evidence type="ECO:0000313" key="2">
    <source>
        <dbReference type="EMBL" id="MCT2400435.1"/>
    </source>
</evidence>
<evidence type="ECO:0000259" key="1">
    <source>
        <dbReference type="Pfam" id="PF01402"/>
    </source>
</evidence>
<proteinExistence type="predicted"/>
<accession>A0ABT2I6I9</accession>
<evidence type="ECO:0000313" key="3">
    <source>
        <dbReference type="Proteomes" id="UP001165583"/>
    </source>
</evidence>
<dbReference type="EMBL" id="JANZXA010000008">
    <property type="protein sequence ID" value="MCT2400435.1"/>
    <property type="molecule type" value="Genomic_DNA"/>
</dbReference>
<organism evidence="2 3">
    <name type="scientific">Novosphingobium mangrovi</name>
    <name type="common">ex Huang et al. 2023</name>
    <dbReference type="NCBI Taxonomy" id="2976432"/>
    <lineage>
        <taxon>Bacteria</taxon>
        <taxon>Pseudomonadati</taxon>
        <taxon>Pseudomonadota</taxon>
        <taxon>Alphaproteobacteria</taxon>
        <taxon>Sphingomonadales</taxon>
        <taxon>Sphingomonadaceae</taxon>
        <taxon>Novosphingobium</taxon>
    </lineage>
</organism>
<dbReference type="Proteomes" id="UP001165583">
    <property type="component" value="Unassembled WGS sequence"/>
</dbReference>
<keyword evidence="3" id="KW-1185">Reference proteome</keyword>
<gene>
    <name evidence="2" type="ORF">NZK81_12815</name>
</gene>
<dbReference type="RefSeq" id="WP_260046482.1">
    <property type="nucleotide sequence ID" value="NZ_JANZXA010000008.1"/>
</dbReference>
<dbReference type="InterPro" id="IPR002145">
    <property type="entry name" value="CopG"/>
</dbReference>
<sequence>MAQVNVSYDDGLLRRLDALAERQNVSRPDLFRALAEEAIRADEQGRAMFDPPEQPVRPDDAVRLVQELSALRIDLDRLLRSAEKRERNLLVAAHATEEANRDAREMHAKELAGRFREGSSPFFQALQELQGQITSKLDEVTLAVERPSGQAAIEAHLVSLRKEVMAGLKQRRPSLHWHFFDQFKLASWETAFLLVVGLIALSIVEVGAAKVLPYSWIATPVSRALYGSADIGICELYRSSRRLDQCPVLAPVKTGGQS</sequence>
<feature type="domain" description="Ribbon-helix-helix protein CopG" evidence="1">
    <location>
        <begin position="3"/>
        <end position="39"/>
    </location>
</feature>
<comment type="caution">
    <text evidence="2">The sequence shown here is derived from an EMBL/GenBank/DDBJ whole genome shotgun (WGS) entry which is preliminary data.</text>
</comment>
<dbReference type="Pfam" id="PF01402">
    <property type="entry name" value="RHH_1"/>
    <property type="match status" value="1"/>
</dbReference>
<name>A0ABT2I6I9_9SPHN</name>
<protein>
    <submittedName>
        <fullName evidence="2">Ribbon-helix-helix protein, CopG family</fullName>
    </submittedName>
</protein>
<reference evidence="2" key="1">
    <citation type="submission" date="2022-09" db="EMBL/GenBank/DDBJ databases">
        <title>Novosphingobium sp. Nov., a polycyclic aromatic hydrocarbon-degrading bacterium isolated form mangrove sediments in HongKong.</title>
        <authorList>
            <person name="Hu Z."/>
        </authorList>
    </citation>
    <scope>NUCLEOTIDE SEQUENCE</scope>
    <source>
        <strain evidence="2">HK4-1</strain>
    </source>
</reference>